<gene>
    <name evidence="2" type="ORF">I306_05029</name>
</gene>
<name>A0ABR5BQN7_9TREE</name>
<keyword evidence="1" id="KW-0812">Transmembrane</keyword>
<dbReference type="Proteomes" id="UP000054272">
    <property type="component" value="Unassembled WGS sequence"/>
</dbReference>
<dbReference type="EMBL" id="KN848735">
    <property type="protein sequence ID" value="KIR77962.1"/>
    <property type="molecule type" value="Genomic_DNA"/>
</dbReference>
<evidence type="ECO:0000313" key="2">
    <source>
        <dbReference type="EMBL" id="KIR77962.1"/>
    </source>
</evidence>
<protein>
    <submittedName>
        <fullName evidence="2">Uncharacterized protein</fullName>
    </submittedName>
</protein>
<organism evidence="2 3">
    <name type="scientific">Cryptococcus gattii EJB2</name>
    <dbReference type="NCBI Taxonomy" id="1296103"/>
    <lineage>
        <taxon>Eukaryota</taxon>
        <taxon>Fungi</taxon>
        <taxon>Dikarya</taxon>
        <taxon>Basidiomycota</taxon>
        <taxon>Agaricomycotina</taxon>
        <taxon>Tremellomycetes</taxon>
        <taxon>Tremellales</taxon>
        <taxon>Cryptococcaceae</taxon>
        <taxon>Cryptococcus</taxon>
        <taxon>Cryptococcus gattii species complex</taxon>
    </lineage>
</organism>
<evidence type="ECO:0000313" key="3">
    <source>
        <dbReference type="Proteomes" id="UP000054272"/>
    </source>
</evidence>
<accession>A0ABR5BQN7</accession>
<evidence type="ECO:0000256" key="1">
    <source>
        <dbReference type="SAM" id="Phobius"/>
    </source>
</evidence>
<keyword evidence="3" id="KW-1185">Reference proteome</keyword>
<keyword evidence="1" id="KW-1133">Transmembrane helix</keyword>
<sequence>MASLFYCTPISISLPFSQQQPPQSPQRVMNNISDIHDISDASIVKDAKNANNVNNNGSSSSSIKWNTKSSGDINVVITFTRTLPSYRRTYRRFLLILLSDQLPTTFIAWLIRIIGVIVIAIRMWNYLPNTRNTVQV</sequence>
<proteinExistence type="predicted"/>
<feature type="transmembrane region" description="Helical" evidence="1">
    <location>
        <begin position="93"/>
        <end position="121"/>
    </location>
</feature>
<reference evidence="2 3" key="1">
    <citation type="submission" date="2015-01" db="EMBL/GenBank/DDBJ databases">
        <title>The Genome Sequence of Cryptococcus gattii EJB2.</title>
        <authorList>
            <consortium name="The Broad Institute Genomics Platform"/>
            <person name="Cuomo C."/>
            <person name="Litvintseva A."/>
            <person name="Chen Y."/>
            <person name="Heitman J."/>
            <person name="Sun S."/>
            <person name="Springer D."/>
            <person name="Dromer F."/>
            <person name="Young S."/>
            <person name="Zeng Q."/>
            <person name="Gargeya S."/>
            <person name="Abouelleil A."/>
            <person name="Alvarado L."/>
            <person name="Chapman S.B."/>
            <person name="Gainer-Dewar J."/>
            <person name="Goldberg J."/>
            <person name="Griggs A."/>
            <person name="Gujja S."/>
            <person name="Hansen M."/>
            <person name="Howarth C."/>
            <person name="Imamovic A."/>
            <person name="Larimer J."/>
            <person name="Murphy C."/>
            <person name="Naylor J."/>
            <person name="Pearson M."/>
            <person name="Priest M."/>
            <person name="Roberts A."/>
            <person name="Saif S."/>
            <person name="Shea T."/>
            <person name="Sykes S."/>
            <person name="Wortman J."/>
            <person name="Nusbaum C."/>
            <person name="Birren B."/>
        </authorList>
    </citation>
    <scope>NUCLEOTIDE SEQUENCE [LARGE SCALE GENOMIC DNA]</scope>
    <source>
        <strain evidence="2 3">EJB2</strain>
    </source>
</reference>
<keyword evidence="1" id="KW-0472">Membrane</keyword>